<feature type="domain" description="BIG2" evidence="2">
    <location>
        <begin position="281"/>
        <end position="361"/>
    </location>
</feature>
<name>A0A917GNU6_9BACL</name>
<feature type="domain" description="BIG2" evidence="2">
    <location>
        <begin position="198"/>
        <end position="278"/>
    </location>
</feature>
<keyword evidence="4" id="KW-1185">Reference proteome</keyword>
<sequence>MSRKFHTIIAGLLVLLLLIQGSTAAVAAEAEISRLVLSKNEAALEVGGSVSLTATAVSVTGSTSDVTIKTDWSSSNSEIATVYAGTITAKKEGTAVITATYQGKTVIVNVSVSKKVKALTMDMNDFDLRVGKEQQIELTAIYEDGSSEIVTKKAAWSVDNYSVATVVNGLVTGKKSGTAKVTAKYGNQSLTVKASVELARRIDMEYTDLNLLVNEEKQIVVTATYPDGSIQNVSDKAEWESDNEKVADAIKGVIKAYRAGTATITATYGTKTASINVYVDASRKLEASKQELFLRVGKSEQLELNLTYMDGKTARITDKAKWSSSDDSIAYVVNGEVFGQKSGSAEITAAYGDKSVTIHVDVEVPKRLDFDMDSLDLDLNKSRDLKLYATFADGTQELITDKAQWSSDHPNVADVIKGKVTGYKSGTAIIKASYGGKQVTATVRVDIPNQIVLSKTTVDMQIGESVTLVANGYYSDSRVVDVSALSQWSSSHPDVVEINKGTITALKNGTSTITVTYGARTATVIVSVGVIEKLTPSQKKLSLRKNGTSAVTLTAAYKDGTVKDVTTMAEWSSSNPDIASVYKGQITANNSGTAVIKAEFGGESVTISVDVDVADKLTADTYAITLEVNENKQVKLTSTDSLGNKIDVTEAAEWSSSSKTIVEVNGGLIHALAAGKTSVTAKYGGKTVTITVDIGTVQKLEASTDVLTMQSGGTHSIKLTATLPDGRTKDVTAQAEWSSGNSKIASVSQGKITAIGAGKTKVTAKYNGKTVSINVDVDQLKYLDIYRNGKPVTQLTLKGDQTIQLEAIATYLDNSERTITTDGIWSSSKVTVAHVKHGVVTAQGKGNATLTVKFGNKSAKIRIVVE</sequence>
<feature type="domain" description="BIG2" evidence="2">
    <location>
        <begin position="447"/>
        <end position="527"/>
    </location>
</feature>
<dbReference type="Proteomes" id="UP000600247">
    <property type="component" value="Unassembled WGS sequence"/>
</dbReference>
<dbReference type="SMART" id="SM00635">
    <property type="entry name" value="BID_2"/>
    <property type="match status" value="10"/>
</dbReference>
<feature type="signal peptide" evidence="1">
    <location>
        <begin position="1"/>
        <end position="27"/>
    </location>
</feature>
<evidence type="ECO:0000313" key="3">
    <source>
        <dbReference type="EMBL" id="GGG52158.1"/>
    </source>
</evidence>
<dbReference type="RefSeq" id="WP_188887003.1">
    <property type="nucleotide sequence ID" value="NZ_BMHY01000001.1"/>
</dbReference>
<dbReference type="InterPro" id="IPR008964">
    <property type="entry name" value="Invasin/intimin_cell_adhesion"/>
</dbReference>
<dbReference type="Gene3D" id="2.60.40.1080">
    <property type="match status" value="10"/>
</dbReference>
<proteinExistence type="predicted"/>
<gene>
    <name evidence="3" type="ORF">GCM10010918_01050</name>
</gene>
<keyword evidence="1" id="KW-0732">Signal</keyword>
<feature type="domain" description="BIG2" evidence="2">
    <location>
        <begin position="613"/>
        <end position="693"/>
    </location>
</feature>
<evidence type="ECO:0000256" key="1">
    <source>
        <dbReference type="SAM" id="SignalP"/>
    </source>
</evidence>
<feature type="domain" description="BIG2" evidence="2">
    <location>
        <begin position="115"/>
        <end position="195"/>
    </location>
</feature>
<feature type="domain" description="BIG2" evidence="2">
    <location>
        <begin position="696"/>
        <end position="776"/>
    </location>
</feature>
<protein>
    <recommendedName>
        <fullName evidence="2">BIG2 domain-containing protein</fullName>
    </recommendedName>
</protein>
<organism evidence="3 4">
    <name type="scientific">Paenibacillus radicis</name>
    <name type="common">ex Gao et al. 2016</name>
    <dbReference type="NCBI Taxonomy" id="1737354"/>
    <lineage>
        <taxon>Bacteria</taxon>
        <taxon>Bacillati</taxon>
        <taxon>Bacillota</taxon>
        <taxon>Bacilli</taxon>
        <taxon>Bacillales</taxon>
        <taxon>Paenibacillaceae</taxon>
        <taxon>Paenibacillus</taxon>
    </lineage>
</organism>
<feature type="domain" description="BIG2" evidence="2">
    <location>
        <begin position="786"/>
        <end position="864"/>
    </location>
</feature>
<feature type="domain" description="BIG2" evidence="2">
    <location>
        <begin position="364"/>
        <end position="444"/>
    </location>
</feature>
<dbReference type="EMBL" id="BMHY01000001">
    <property type="protein sequence ID" value="GGG52158.1"/>
    <property type="molecule type" value="Genomic_DNA"/>
</dbReference>
<dbReference type="InterPro" id="IPR003343">
    <property type="entry name" value="Big_2"/>
</dbReference>
<dbReference type="Pfam" id="PF02368">
    <property type="entry name" value="Big_2"/>
    <property type="match status" value="2"/>
</dbReference>
<evidence type="ECO:0000259" key="2">
    <source>
        <dbReference type="SMART" id="SM00635"/>
    </source>
</evidence>
<feature type="domain" description="BIG2" evidence="2">
    <location>
        <begin position="31"/>
        <end position="111"/>
    </location>
</feature>
<feature type="domain" description="BIG2" evidence="2">
    <location>
        <begin position="530"/>
        <end position="610"/>
    </location>
</feature>
<evidence type="ECO:0000313" key="4">
    <source>
        <dbReference type="Proteomes" id="UP000600247"/>
    </source>
</evidence>
<comment type="caution">
    <text evidence="3">The sequence shown here is derived from an EMBL/GenBank/DDBJ whole genome shotgun (WGS) entry which is preliminary data.</text>
</comment>
<reference evidence="3 4" key="1">
    <citation type="journal article" date="2014" name="Int. J. Syst. Evol. Microbiol.">
        <title>Complete genome sequence of Corynebacterium casei LMG S-19264T (=DSM 44701T), isolated from a smear-ripened cheese.</title>
        <authorList>
            <consortium name="US DOE Joint Genome Institute (JGI-PGF)"/>
            <person name="Walter F."/>
            <person name="Albersmeier A."/>
            <person name="Kalinowski J."/>
            <person name="Ruckert C."/>
        </authorList>
    </citation>
    <scope>NUCLEOTIDE SEQUENCE [LARGE SCALE GENOMIC DNA]</scope>
    <source>
        <strain evidence="3 4">CGMCC 1.15286</strain>
    </source>
</reference>
<feature type="chain" id="PRO_5036825784" description="BIG2 domain-containing protein" evidence="1">
    <location>
        <begin position="28"/>
        <end position="866"/>
    </location>
</feature>
<dbReference type="AlphaFoldDB" id="A0A917GNU6"/>
<dbReference type="SUPFAM" id="SSF49373">
    <property type="entry name" value="Invasin/intimin cell-adhesion fragments"/>
    <property type="match status" value="9"/>
</dbReference>
<accession>A0A917GNU6</accession>